<evidence type="ECO:0000256" key="1">
    <source>
        <dbReference type="SAM" id="MobiDB-lite"/>
    </source>
</evidence>
<name>A0A9I9E3B1_CUCME</name>
<evidence type="ECO:0000313" key="2">
    <source>
        <dbReference type="EnsemblPlants" id="MELO3C028064.2.1"/>
    </source>
</evidence>
<dbReference type="Gramene" id="MELO3C028064.2.1">
    <property type="protein sequence ID" value="MELO3C028064.2.1"/>
    <property type="gene ID" value="MELO3C028064.2"/>
</dbReference>
<accession>A0A9I9E3B1</accession>
<dbReference type="AlphaFoldDB" id="A0A9I9E3B1"/>
<sequence length="179" mass="18666">GSASLGSRLGSLGSRLGSLGSRLGSLGSARLGLGSARLGSRLGSARLGSAWFGLVRLGLVRLAARLTRVAARLTRLAARLTRLARLSSLGSLGSACSNRIRGSGRVFLPFFFAPPDNARVRDVDGGRGWLSSAFSAASGTPIEVEPSTVTETEEEEEISATGGWKRNGDGWRPRRTSVA</sequence>
<protein>
    <submittedName>
        <fullName evidence="2">Uncharacterized protein</fullName>
    </submittedName>
</protein>
<reference evidence="2" key="1">
    <citation type="submission" date="2023-03" db="UniProtKB">
        <authorList>
            <consortium name="EnsemblPlants"/>
        </authorList>
    </citation>
    <scope>IDENTIFICATION</scope>
</reference>
<proteinExistence type="predicted"/>
<dbReference type="EnsemblPlants" id="MELO3C028064.2.1">
    <property type="protein sequence ID" value="MELO3C028064.2.1"/>
    <property type="gene ID" value="MELO3C028064.2"/>
</dbReference>
<feature type="region of interest" description="Disordered" evidence="1">
    <location>
        <begin position="143"/>
        <end position="179"/>
    </location>
</feature>
<organism evidence="2">
    <name type="scientific">Cucumis melo</name>
    <name type="common">Muskmelon</name>
    <dbReference type="NCBI Taxonomy" id="3656"/>
    <lineage>
        <taxon>Eukaryota</taxon>
        <taxon>Viridiplantae</taxon>
        <taxon>Streptophyta</taxon>
        <taxon>Embryophyta</taxon>
        <taxon>Tracheophyta</taxon>
        <taxon>Spermatophyta</taxon>
        <taxon>Magnoliopsida</taxon>
        <taxon>eudicotyledons</taxon>
        <taxon>Gunneridae</taxon>
        <taxon>Pentapetalae</taxon>
        <taxon>rosids</taxon>
        <taxon>fabids</taxon>
        <taxon>Cucurbitales</taxon>
        <taxon>Cucurbitaceae</taxon>
        <taxon>Benincaseae</taxon>
        <taxon>Cucumis</taxon>
    </lineage>
</organism>